<sequence length="61" mass="6296">MLIVGGPDAKQTTVFITGLSKQLKADAMRGIVVMVVSDASEQAADTAALKASGATLRFVNM</sequence>
<name>A0ABR9GBU1_9GAMM</name>
<accession>A0ABR9GBU1</accession>
<comment type="caution">
    <text evidence="1">The sequence shown here is derived from an EMBL/GenBank/DDBJ whole genome shotgun (WGS) entry which is preliminary data.</text>
</comment>
<dbReference type="EMBL" id="JACZZA010000008">
    <property type="protein sequence ID" value="MBE1161500.1"/>
    <property type="molecule type" value="Genomic_DNA"/>
</dbReference>
<keyword evidence="2" id="KW-1185">Reference proteome</keyword>
<evidence type="ECO:0000313" key="1">
    <source>
        <dbReference type="EMBL" id="MBE1161500.1"/>
    </source>
</evidence>
<proteinExistence type="predicted"/>
<evidence type="ECO:0000313" key="2">
    <source>
        <dbReference type="Proteomes" id="UP000651010"/>
    </source>
</evidence>
<reference evidence="1 2" key="1">
    <citation type="submission" date="2020-09" db="EMBL/GenBank/DDBJ databases">
        <title>Dyella sp. 7MK23 isolated from forest soil.</title>
        <authorList>
            <person name="Fu J."/>
        </authorList>
    </citation>
    <scope>NUCLEOTIDE SEQUENCE [LARGE SCALE GENOMIC DNA]</scope>
    <source>
        <strain evidence="1 2">7MK23</strain>
    </source>
</reference>
<dbReference type="Proteomes" id="UP000651010">
    <property type="component" value="Unassembled WGS sequence"/>
</dbReference>
<organism evidence="1 2">
    <name type="scientific">Dyella acidiphila</name>
    <dbReference type="NCBI Taxonomy" id="2775866"/>
    <lineage>
        <taxon>Bacteria</taxon>
        <taxon>Pseudomonadati</taxon>
        <taxon>Pseudomonadota</taxon>
        <taxon>Gammaproteobacteria</taxon>
        <taxon>Lysobacterales</taxon>
        <taxon>Rhodanobacteraceae</taxon>
        <taxon>Dyella</taxon>
    </lineage>
</organism>
<protein>
    <submittedName>
        <fullName evidence="1">Uncharacterized protein</fullName>
    </submittedName>
</protein>
<gene>
    <name evidence="1" type="ORF">IGX34_14040</name>
</gene>